<dbReference type="InterPro" id="IPR007867">
    <property type="entry name" value="GMC_OxRtase_C"/>
</dbReference>
<feature type="domain" description="Glucose-methanol-choline oxidoreductase N-terminal" evidence="8">
    <location>
        <begin position="158"/>
        <end position="181"/>
    </location>
</feature>
<dbReference type="PANTHER" id="PTHR11552:SF147">
    <property type="entry name" value="CHOLINE DEHYDROGENASE, MITOCHONDRIAL"/>
    <property type="match status" value="1"/>
</dbReference>
<reference evidence="10" key="1">
    <citation type="submission" date="2023-08" db="EMBL/GenBank/DDBJ databases">
        <title>Black Yeasts Isolated from many extreme environments.</title>
        <authorList>
            <person name="Coleine C."/>
            <person name="Stajich J.E."/>
            <person name="Selbmann L."/>
        </authorList>
    </citation>
    <scope>NUCLEOTIDE SEQUENCE</scope>
    <source>
        <strain evidence="10">CCFEE 5810</strain>
    </source>
</reference>
<feature type="active site" description="Proton acceptor" evidence="5">
    <location>
        <position position="619"/>
    </location>
</feature>
<dbReference type="InterPro" id="IPR000172">
    <property type="entry name" value="GMC_OxRdtase_N"/>
</dbReference>
<dbReference type="InterPro" id="IPR012132">
    <property type="entry name" value="GMC_OxRdtase"/>
</dbReference>
<dbReference type="GO" id="GO:0016614">
    <property type="term" value="F:oxidoreductase activity, acting on CH-OH group of donors"/>
    <property type="evidence" value="ECO:0007669"/>
    <property type="project" value="InterPro"/>
</dbReference>
<accession>A0AAN8A4W4</accession>
<protein>
    <recommendedName>
        <fullName evidence="8 9">Glucose-methanol-choline oxidoreductase N-terminal domain-containing protein</fullName>
    </recommendedName>
</protein>
<evidence type="ECO:0000256" key="1">
    <source>
        <dbReference type="ARBA" id="ARBA00001974"/>
    </source>
</evidence>
<feature type="domain" description="Glucose-methanol-choline oxidoreductase N-terminal" evidence="9">
    <location>
        <begin position="342"/>
        <end position="356"/>
    </location>
</feature>
<evidence type="ECO:0000256" key="4">
    <source>
        <dbReference type="ARBA" id="ARBA00022827"/>
    </source>
</evidence>
<evidence type="ECO:0000259" key="8">
    <source>
        <dbReference type="PROSITE" id="PS00623"/>
    </source>
</evidence>
<dbReference type="Gene3D" id="3.50.50.60">
    <property type="entry name" value="FAD/NAD(P)-binding domain"/>
    <property type="match status" value="1"/>
</dbReference>
<comment type="similarity">
    <text evidence="2 7">Belongs to the GMC oxidoreductase family.</text>
</comment>
<dbReference type="EMBL" id="JAVRQU010000002">
    <property type="protein sequence ID" value="KAK5706106.1"/>
    <property type="molecule type" value="Genomic_DNA"/>
</dbReference>
<dbReference type="PROSITE" id="PS00624">
    <property type="entry name" value="GMC_OXRED_2"/>
    <property type="match status" value="1"/>
</dbReference>
<evidence type="ECO:0000256" key="6">
    <source>
        <dbReference type="PIRSR" id="PIRSR000137-2"/>
    </source>
</evidence>
<dbReference type="InterPro" id="IPR036188">
    <property type="entry name" value="FAD/NAD-bd_sf"/>
</dbReference>
<dbReference type="Pfam" id="PF00732">
    <property type="entry name" value="GMC_oxred_N"/>
    <property type="match status" value="1"/>
</dbReference>
<dbReference type="PIRSF" id="PIRSF000137">
    <property type="entry name" value="Alcohol_oxidase"/>
    <property type="match status" value="1"/>
</dbReference>
<comment type="caution">
    <text evidence="10">The sequence shown here is derived from an EMBL/GenBank/DDBJ whole genome shotgun (WGS) entry which is preliminary data.</text>
</comment>
<evidence type="ECO:0000313" key="10">
    <source>
        <dbReference type="EMBL" id="KAK5706106.1"/>
    </source>
</evidence>
<proteinExistence type="inferred from homology"/>
<dbReference type="Gene3D" id="3.30.560.10">
    <property type="entry name" value="Glucose Oxidase, domain 3"/>
    <property type="match status" value="1"/>
</dbReference>
<dbReference type="Proteomes" id="UP001310594">
    <property type="component" value="Unassembled WGS sequence"/>
</dbReference>
<dbReference type="Pfam" id="PF05199">
    <property type="entry name" value="GMC_oxred_C"/>
    <property type="match status" value="1"/>
</dbReference>
<evidence type="ECO:0000313" key="11">
    <source>
        <dbReference type="Proteomes" id="UP001310594"/>
    </source>
</evidence>
<keyword evidence="3 7" id="KW-0285">Flavoprotein</keyword>
<dbReference type="PROSITE" id="PS00623">
    <property type="entry name" value="GMC_OXRED_1"/>
    <property type="match status" value="1"/>
</dbReference>
<comment type="cofactor">
    <cofactor evidence="1 6">
        <name>FAD</name>
        <dbReference type="ChEBI" id="CHEBI:57692"/>
    </cofactor>
</comment>
<dbReference type="SUPFAM" id="SSF54373">
    <property type="entry name" value="FAD-linked reductases, C-terminal domain"/>
    <property type="match status" value="1"/>
</dbReference>
<organism evidence="10 11">
    <name type="scientific">Elasticomyces elasticus</name>
    <dbReference type="NCBI Taxonomy" id="574655"/>
    <lineage>
        <taxon>Eukaryota</taxon>
        <taxon>Fungi</taxon>
        <taxon>Dikarya</taxon>
        <taxon>Ascomycota</taxon>
        <taxon>Pezizomycotina</taxon>
        <taxon>Dothideomycetes</taxon>
        <taxon>Dothideomycetidae</taxon>
        <taxon>Mycosphaerellales</taxon>
        <taxon>Teratosphaeriaceae</taxon>
        <taxon>Elasticomyces</taxon>
    </lineage>
</organism>
<dbReference type="GO" id="GO:0050660">
    <property type="term" value="F:flavin adenine dinucleotide binding"/>
    <property type="evidence" value="ECO:0007669"/>
    <property type="project" value="InterPro"/>
</dbReference>
<evidence type="ECO:0000256" key="2">
    <source>
        <dbReference type="ARBA" id="ARBA00010790"/>
    </source>
</evidence>
<feature type="binding site" evidence="6">
    <location>
        <position position="300"/>
    </location>
    <ligand>
        <name>FAD</name>
        <dbReference type="ChEBI" id="CHEBI:57692"/>
    </ligand>
</feature>
<dbReference type="AlphaFoldDB" id="A0AAN8A4W4"/>
<dbReference type="SUPFAM" id="SSF51905">
    <property type="entry name" value="FAD/NAD(P)-binding domain"/>
    <property type="match status" value="1"/>
</dbReference>
<name>A0AAN8A4W4_9PEZI</name>
<evidence type="ECO:0000256" key="5">
    <source>
        <dbReference type="PIRSR" id="PIRSR000137-1"/>
    </source>
</evidence>
<evidence type="ECO:0000259" key="9">
    <source>
        <dbReference type="PROSITE" id="PS00624"/>
    </source>
</evidence>
<evidence type="ECO:0000256" key="3">
    <source>
        <dbReference type="ARBA" id="ARBA00022630"/>
    </source>
</evidence>
<keyword evidence="4 6" id="KW-0274">FAD</keyword>
<evidence type="ECO:0000256" key="7">
    <source>
        <dbReference type="RuleBase" id="RU003968"/>
    </source>
</evidence>
<sequence>MPLSTAAESYFLALGAAIAALPLYLAVKVVRQISQTLFVGPIPGEINTALLATPLPKQFPKDHRRFAHNSAKDLSGVVEYDYIIVGGGTAGCVLASRLSEDPDVTVLVVEAGHSDLKYLMARVPVGGGQLMLSGAANWDYRTEAEPFMDGQKMWWPRGRLLGGSSSINMLCYNKGSPDDYDEWKSLGNEGWGYDIMKHYLRKAECLTPSDTDPLTEKELEQHGRIGLWQIRYGDTADLTRKIAVGIPKVSDLNSAAGCLGTSIFQRTIDGKGHRSSAATAYITSEVATRTNLRIAVGQTVTQIIFDTSGKEPRAVGVEMAASPSSPVRYLANAKHEVVLSAGAIATPQLLMLSGVGPADELQKHNIPLVANVPGVGANVSDHLMVAMIFKSKMASLQYLLSPIKSLPALLEWLRFGTGPMTTNVGEGACFFRSADRPDAPTELKKNDETSGKTSPDIEIVFGSAAFMNHGLKTAPVDKDWATVAPVILRPTSRGIITLVDESPFTPPCIKANYLSTKHDRDLMIYAMRVAIDIVRAPPLRDVFGGWWASCFDVPESPTDEQLLQHVRKNGQTIYHATGSAKMGPVTDKMSVVDDRLRVHGIKGLRVVDASIFPTPVACHPCAVVVAVAEKAADMIGEDSMSKT</sequence>
<dbReference type="PANTHER" id="PTHR11552">
    <property type="entry name" value="GLUCOSE-METHANOL-CHOLINE GMC OXIDOREDUCTASE"/>
    <property type="match status" value="1"/>
</dbReference>
<gene>
    <name evidence="10" type="ORF">LTR97_001092</name>
</gene>
<feature type="active site" description="Proton donor" evidence="5">
    <location>
        <position position="575"/>
    </location>
</feature>